<dbReference type="Proteomes" id="UP000775213">
    <property type="component" value="Unassembled WGS sequence"/>
</dbReference>
<reference evidence="2 3" key="1">
    <citation type="journal article" date="2021" name="Hortic Res">
        <title>Chromosome-scale assembly of the Dendrobium chrysotoxum genome enhances the understanding of orchid evolution.</title>
        <authorList>
            <person name="Zhang Y."/>
            <person name="Zhang G.Q."/>
            <person name="Zhang D."/>
            <person name="Liu X.D."/>
            <person name="Xu X.Y."/>
            <person name="Sun W.H."/>
            <person name="Yu X."/>
            <person name="Zhu X."/>
            <person name="Wang Z.W."/>
            <person name="Zhao X."/>
            <person name="Zhong W.Y."/>
            <person name="Chen H."/>
            <person name="Yin W.L."/>
            <person name="Huang T."/>
            <person name="Niu S.C."/>
            <person name="Liu Z.J."/>
        </authorList>
    </citation>
    <scope>NUCLEOTIDE SEQUENCE [LARGE SCALE GENOMIC DNA]</scope>
    <source>
        <strain evidence="2">Lindl</strain>
    </source>
</reference>
<sequence length="128" mass="14755">MSATNPSLTSTTLLSTPPAPETSTSMQTVEDQIPGYMMRSRIAYSLQRRLSRRPPFQPTLESQLNPDAELQMSQQRRANLVPAETLYEDGWTAQRHRVYQHYSEERILVVDATQVNLPFIRRPSYDRS</sequence>
<accession>A0AAV7G1E4</accession>
<proteinExistence type="predicted"/>
<evidence type="ECO:0000256" key="1">
    <source>
        <dbReference type="SAM" id="MobiDB-lite"/>
    </source>
</evidence>
<name>A0AAV7G1E4_DENCH</name>
<protein>
    <submittedName>
        <fullName evidence="2">Uncharacterized protein</fullName>
    </submittedName>
</protein>
<organism evidence="2 3">
    <name type="scientific">Dendrobium chrysotoxum</name>
    <name type="common">Orchid</name>
    <dbReference type="NCBI Taxonomy" id="161865"/>
    <lineage>
        <taxon>Eukaryota</taxon>
        <taxon>Viridiplantae</taxon>
        <taxon>Streptophyta</taxon>
        <taxon>Embryophyta</taxon>
        <taxon>Tracheophyta</taxon>
        <taxon>Spermatophyta</taxon>
        <taxon>Magnoliopsida</taxon>
        <taxon>Liliopsida</taxon>
        <taxon>Asparagales</taxon>
        <taxon>Orchidaceae</taxon>
        <taxon>Epidendroideae</taxon>
        <taxon>Malaxideae</taxon>
        <taxon>Dendrobiinae</taxon>
        <taxon>Dendrobium</taxon>
    </lineage>
</organism>
<evidence type="ECO:0000313" key="3">
    <source>
        <dbReference type="Proteomes" id="UP000775213"/>
    </source>
</evidence>
<gene>
    <name evidence="2" type="ORF">IEQ34_020202</name>
</gene>
<dbReference type="EMBL" id="JAGFBR010000018">
    <property type="protein sequence ID" value="KAH0449510.1"/>
    <property type="molecule type" value="Genomic_DNA"/>
</dbReference>
<feature type="compositionally biased region" description="Low complexity" evidence="1">
    <location>
        <begin position="1"/>
        <end position="25"/>
    </location>
</feature>
<dbReference type="AlphaFoldDB" id="A0AAV7G1E4"/>
<comment type="caution">
    <text evidence="2">The sequence shown here is derived from an EMBL/GenBank/DDBJ whole genome shotgun (WGS) entry which is preliminary data.</text>
</comment>
<keyword evidence="3" id="KW-1185">Reference proteome</keyword>
<evidence type="ECO:0000313" key="2">
    <source>
        <dbReference type="EMBL" id="KAH0449510.1"/>
    </source>
</evidence>
<feature type="region of interest" description="Disordered" evidence="1">
    <location>
        <begin position="1"/>
        <end position="32"/>
    </location>
</feature>